<keyword evidence="1" id="KW-0812">Transmembrane</keyword>
<dbReference type="Proteomes" id="UP000181997">
    <property type="component" value="Unassembled WGS sequence"/>
</dbReference>
<feature type="transmembrane region" description="Helical" evidence="1">
    <location>
        <begin position="7"/>
        <end position="25"/>
    </location>
</feature>
<keyword evidence="3" id="KW-1185">Reference proteome</keyword>
<proteinExistence type="predicted"/>
<sequence>MKKYLGLVSIGILIFTFIVLQSLVGKQIGHLWVWIMLIGYFGAVLASWFSSGGFWRKASATILIALPLAFLTVVLTFIFALQGVGF</sequence>
<protein>
    <submittedName>
        <fullName evidence="2">Uncharacterized protein</fullName>
    </submittedName>
</protein>
<accession>A0A0V8HH32</accession>
<evidence type="ECO:0000313" key="3">
    <source>
        <dbReference type="Proteomes" id="UP000181997"/>
    </source>
</evidence>
<dbReference type="OrthoDB" id="2891637at2"/>
<dbReference type="AlphaFoldDB" id="A0A0V8HH32"/>
<name>A0A0V8HH32_9BACI</name>
<organism evidence="2 3">
    <name type="scientific">[Bacillus] enclensis</name>
    <dbReference type="NCBI Taxonomy" id="1402860"/>
    <lineage>
        <taxon>Bacteria</taxon>
        <taxon>Bacillati</taxon>
        <taxon>Bacillota</taxon>
        <taxon>Bacilli</taxon>
        <taxon>Bacillales</taxon>
        <taxon>Bacillaceae</taxon>
        <taxon>Rossellomorea</taxon>
    </lineage>
</organism>
<keyword evidence="1" id="KW-1133">Transmembrane helix</keyword>
<evidence type="ECO:0000256" key="1">
    <source>
        <dbReference type="SAM" id="Phobius"/>
    </source>
</evidence>
<feature type="transmembrane region" description="Helical" evidence="1">
    <location>
        <begin position="61"/>
        <end position="81"/>
    </location>
</feature>
<dbReference type="EMBL" id="FMAU01000003">
    <property type="protein sequence ID" value="SCC14573.1"/>
    <property type="molecule type" value="Genomic_DNA"/>
</dbReference>
<dbReference type="RefSeq" id="WP_058298790.1">
    <property type="nucleotide sequence ID" value="NZ_FMAU01000003.1"/>
</dbReference>
<gene>
    <name evidence="2" type="ORF">GA0061094_2676</name>
</gene>
<keyword evidence="1" id="KW-0472">Membrane</keyword>
<reference evidence="3" key="1">
    <citation type="submission" date="2016-08" db="EMBL/GenBank/DDBJ databases">
        <authorList>
            <person name="Varghese N."/>
            <person name="Submissions Spin"/>
        </authorList>
    </citation>
    <scope>NUCLEOTIDE SEQUENCE [LARGE SCALE GENOMIC DNA]</scope>
    <source>
        <strain evidence="3">SGD-1123</strain>
    </source>
</reference>
<evidence type="ECO:0000313" key="2">
    <source>
        <dbReference type="EMBL" id="SCC14573.1"/>
    </source>
</evidence>
<feature type="transmembrane region" description="Helical" evidence="1">
    <location>
        <begin position="31"/>
        <end position="49"/>
    </location>
</feature>